<proteinExistence type="inferred from homology"/>
<feature type="binding site" evidence="9">
    <location>
        <position position="78"/>
    </location>
    <ligand>
        <name>Zn(2+)</name>
        <dbReference type="ChEBI" id="CHEBI:29105"/>
        <note>catalytic</note>
    </ligand>
</feature>
<dbReference type="GO" id="GO:0008270">
    <property type="term" value="F:zinc ion binding"/>
    <property type="evidence" value="ECO:0007669"/>
    <property type="project" value="InterPro"/>
</dbReference>
<dbReference type="AlphaFoldDB" id="A0AA86V6L4"/>
<dbReference type="NCBIfam" id="NF006537">
    <property type="entry name" value="PRK09027.1"/>
    <property type="match status" value="1"/>
</dbReference>
<evidence type="ECO:0000259" key="10">
    <source>
        <dbReference type="PROSITE" id="PS51747"/>
    </source>
</evidence>
<dbReference type="GO" id="GO:0005829">
    <property type="term" value="C:cytosol"/>
    <property type="evidence" value="ECO:0007669"/>
    <property type="project" value="TreeGrafter"/>
</dbReference>
<dbReference type="InterPro" id="IPR016192">
    <property type="entry name" value="APOBEC/CMP_deaminase_Zn-bd"/>
</dbReference>
<dbReference type="FunFam" id="3.40.140.10:FF:000006">
    <property type="entry name" value="Cytidine deaminase"/>
    <property type="match status" value="1"/>
</dbReference>
<dbReference type="Gene3D" id="3.40.140.10">
    <property type="entry name" value="Cytidine Deaminase, domain 2"/>
    <property type="match status" value="2"/>
</dbReference>
<dbReference type="InterPro" id="IPR016193">
    <property type="entry name" value="Cytidine_deaminase-like"/>
</dbReference>
<dbReference type="PANTHER" id="PTHR11644">
    <property type="entry name" value="CYTIDINE DEAMINASE"/>
    <property type="match status" value="1"/>
</dbReference>
<evidence type="ECO:0000256" key="7">
    <source>
        <dbReference type="PIRSR" id="PIRSR006334-1"/>
    </source>
</evidence>
<evidence type="ECO:0000256" key="4">
    <source>
        <dbReference type="ARBA" id="ARBA00022723"/>
    </source>
</evidence>
<evidence type="ECO:0000313" key="11">
    <source>
        <dbReference type="EMBL" id="CAJ1937144.1"/>
    </source>
</evidence>
<reference evidence="11" key="1">
    <citation type="submission" date="2023-10" db="EMBL/GenBank/DDBJ databases">
        <authorList>
            <person name="Domelevo Entfellner J.-B."/>
        </authorList>
    </citation>
    <scope>NUCLEOTIDE SEQUENCE</scope>
</reference>
<dbReference type="GO" id="GO:0042803">
    <property type="term" value="F:protein homodimerization activity"/>
    <property type="evidence" value="ECO:0007669"/>
    <property type="project" value="UniProtKB-ARBA"/>
</dbReference>
<feature type="binding site" evidence="8">
    <location>
        <begin position="65"/>
        <end position="67"/>
    </location>
    <ligand>
        <name>substrate</name>
    </ligand>
</feature>
<dbReference type="Gramene" id="rna-AYBTSS11_LOCUS7854">
    <property type="protein sequence ID" value="CAJ1937144.1"/>
    <property type="gene ID" value="gene-AYBTSS11_LOCUS7854"/>
</dbReference>
<evidence type="ECO:0000256" key="3">
    <source>
        <dbReference type="ARBA" id="ARBA00012783"/>
    </source>
</evidence>
<evidence type="ECO:0000256" key="8">
    <source>
        <dbReference type="PIRSR" id="PIRSR006334-2"/>
    </source>
</evidence>
<evidence type="ECO:0000256" key="1">
    <source>
        <dbReference type="ARBA" id="ARBA00006576"/>
    </source>
</evidence>
<accession>A0AA86V6L4</accession>
<dbReference type="GO" id="GO:0004126">
    <property type="term" value="F:cytidine deaminase activity"/>
    <property type="evidence" value="ECO:0007669"/>
    <property type="project" value="UniProtKB-EC"/>
</dbReference>
<dbReference type="InterPro" id="IPR013171">
    <property type="entry name" value="Cyd/dCyd_deaminase_Zn-bd"/>
</dbReference>
<dbReference type="Pfam" id="PF00383">
    <property type="entry name" value="dCMP_cyt_deam_1"/>
    <property type="match status" value="1"/>
</dbReference>
<keyword evidence="5" id="KW-0378">Hydrolase</keyword>
<comment type="cofactor">
    <cofactor evidence="9">
        <name>Zn(2+)</name>
        <dbReference type="ChEBI" id="CHEBI:29105"/>
    </cofactor>
    <text evidence="9">Binds 1 zinc ion.</text>
</comment>
<dbReference type="PROSITE" id="PS00903">
    <property type="entry name" value="CYT_DCMP_DEAMINASES_1"/>
    <property type="match status" value="1"/>
</dbReference>
<organism evidence="11 12">
    <name type="scientific">Sphenostylis stenocarpa</name>
    <dbReference type="NCBI Taxonomy" id="92480"/>
    <lineage>
        <taxon>Eukaryota</taxon>
        <taxon>Viridiplantae</taxon>
        <taxon>Streptophyta</taxon>
        <taxon>Embryophyta</taxon>
        <taxon>Tracheophyta</taxon>
        <taxon>Spermatophyta</taxon>
        <taxon>Magnoliopsida</taxon>
        <taxon>eudicotyledons</taxon>
        <taxon>Gunneridae</taxon>
        <taxon>Pentapetalae</taxon>
        <taxon>rosids</taxon>
        <taxon>fabids</taxon>
        <taxon>Fabales</taxon>
        <taxon>Fabaceae</taxon>
        <taxon>Papilionoideae</taxon>
        <taxon>50 kb inversion clade</taxon>
        <taxon>NPAAA clade</taxon>
        <taxon>indigoferoid/millettioid clade</taxon>
        <taxon>Phaseoleae</taxon>
        <taxon>Sphenostylis</taxon>
    </lineage>
</organism>
<keyword evidence="12" id="KW-1185">Reference proteome</keyword>
<comment type="subunit">
    <text evidence="2">Homodimer.</text>
</comment>
<feature type="active site" description="Proton donor" evidence="7">
    <location>
        <position position="80"/>
    </location>
</feature>
<evidence type="ECO:0000256" key="9">
    <source>
        <dbReference type="PIRSR" id="PIRSR006334-3"/>
    </source>
</evidence>
<dbReference type="NCBIfam" id="TIGR01355">
    <property type="entry name" value="cyt_deam_dimer"/>
    <property type="match status" value="1"/>
</dbReference>
<dbReference type="Pfam" id="PF08211">
    <property type="entry name" value="dCMP_cyt_deam_2"/>
    <property type="match status" value="1"/>
</dbReference>
<dbReference type="EC" id="3.5.4.5" evidence="3"/>
<evidence type="ECO:0000256" key="2">
    <source>
        <dbReference type="ARBA" id="ARBA00011738"/>
    </source>
</evidence>
<gene>
    <name evidence="11" type="ORF">AYBTSS11_LOCUS7854</name>
</gene>
<dbReference type="EMBL" id="OY731400">
    <property type="protein sequence ID" value="CAJ1937144.1"/>
    <property type="molecule type" value="Genomic_DNA"/>
</dbReference>
<protein>
    <recommendedName>
        <fullName evidence="3">cytidine deaminase</fullName>
        <ecNumber evidence="3">3.5.4.5</ecNumber>
    </recommendedName>
</protein>
<feature type="binding site" evidence="9">
    <location>
        <position position="105"/>
    </location>
    <ligand>
        <name>Zn(2+)</name>
        <dbReference type="ChEBI" id="CHEBI:29105"/>
        <note>catalytic</note>
    </ligand>
</feature>
<dbReference type="SUPFAM" id="SSF53927">
    <property type="entry name" value="Cytidine deaminase-like"/>
    <property type="match status" value="2"/>
</dbReference>
<evidence type="ECO:0000313" key="12">
    <source>
        <dbReference type="Proteomes" id="UP001189624"/>
    </source>
</evidence>
<dbReference type="GO" id="GO:0046135">
    <property type="term" value="P:pyrimidine nucleoside catabolic process"/>
    <property type="evidence" value="ECO:0007669"/>
    <property type="project" value="UniProtKB-ARBA"/>
</dbReference>
<feature type="domain" description="CMP/dCMP-type deaminase" evidence="10">
    <location>
        <begin position="186"/>
        <end position="302"/>
    </location>
</feature>
<name>A0AA86V6L4_9FABA</name>
<dbReference type="Proteomes" id="UP001189624">
    <property type="component" value="Chromosome 3"/>
</dbReference>
<keyword evidence="6 9" id="KW-0862">Zinc</keyword>
<dbReference type="FunFam" id="3.40.140.10:FF:000041">
    <property type="entry name" value="Cytidine deaminase"/>
    <property type="match status" value="1"/>
</dbReference>
<dbReference type="InterPro" id="IPR006263">
    <property type="entry name" value="Cyt_deam_dimer"/>
</dbReference>
<evidence type="ECO:0000256" key="6">
    <source>
        <dbReference type="ARBA" id="ARBA00022833"/>
    </source>
</evidence>
<dbReference type="CDD" id="cd01283">
    <property type="entry name" value="cytidine_deaminase"/>
    <property type="match status" value="2"/>
</dbReference>
<sequence length="302" mass="32145">MEHPPRFVIEPSEALAMADSAAVTVPELLPKLVPAAQPLARPPISNFQVAAVGLGPSGRIFVGVNLEFPGLPLHHAVHAEQFLITNLSLNAEPSLASFAVSAAPCGHCRQFLQELRGAPDINILVTSHPTPQFNPLSHFLPHQFGPHDLLSLRAPLLLEPRHNALTLNSDNLNNINNHAAICNGHVDSHKLKIAALEAANKSHAPYSGSPSGVALLDRHGNLYKGSYLESAAFNPSLGPVQAALIAFVAAGGGDYHQIVDAILVEKEDAIVKQEHTARLLLGTISPDCNFSTFLCQCQPSPP</sequence>
<comment type="similarity">
    <text evidence="1">Belongs to the cytidine and deoxycytidylate deaminase family.</text>
</comment>
<dbReference type="PROSITE" id="PS51747">
    <property type="entry name" value="CYT_DCMP_DEAMINASES_2"/>
    <property type="match status" value="2"/>
</dbReference>
<feature type="binding site" evidence="9">
    <location>
        <position position="108"/>
    </location>
    <ligand>
        <name>Zn(2+)</name>
        <dbReference type="ChEBI" id="CHEBI:29105"/>
        <note>catalytic</note>
    </ligand>
</feature>
<evidence type="ECO:0000256" key="5">
    <source>
        <dbReference type="ARBA" id="ARBA00022801"/>
    </source>
</evidence>
<dbReference type="InterPro" id="IPR002125">
    <property type="entry name" value="CMP_dCMP_dom"/>
</dbReference>
<dbReference type="InterPro" id="IPR050202">
    <property type="entry name" value="Cyt/Deoxycyt_deaminase"/>
</dbReference>
<keyword evidence="4 9" id="KW-0479">Metal-binding</keyword>
<feature type="domain" description="CMP/dCMP-type deaminase" evidence="10">
    <location>
        <begin position="24"/>
        <end position="147"/>
    </location>
</feature>
<dbReference type="PIRSF" id="PIRSF006334">
    <property type="entry name" value="Cdd_plus_pseudo"/>
    <property type="match status" value="1"/>
</dbReference>
<dbReference type="PANTHER" id="PTHR11644:SF2">
    <property type="entry name" value="CYTIDINE DEAMINASE"/>
    <property type="match status" value="1"/>
</dbReference>